<comment type="caution">
    <text evidence="6">The sequence shown here is derived from an EMBL/GenBank/DDBJ whole genome shotgun (WGS) entry which is preliminary data.</text>
</comment>
<keyword evidence="4" id="KW-0393">Immunoglobulin domain</keyword>
<dbReference type="PANTHER" id="PTHR12231:SF271">
    <property type="entry name" value="DPR-INTERACTING PROTEIN GAMMA"/>
    <property type="match status" value="1"/>
</dbReference>
<dbReference type="InterPro" id="IPR013783">
    <property type="entry name" value="Ig-like_fold"/>
</dbReference>
<gene>
    <name evidence="6" type="primary">HMCN1</name>
    <name evidence="6" type="ORF">EVAR_80084_1</name>
</gene>
<dbReference type="AlphaFoldDB" id="A0A4C1UCQ7"/>
<dbReference type="InterPro" id="IPR007110">
    <property type="entry name" value="Ig-like_dom"/>
</dbReference>
<dbReference type="PROSITE" id="PS50835">
    <property type="entry name" value="IG_LIKE"/>
    <property type="match status" value="2"/>
</dbReference>
<accession>A0A4C1UCQ7</accession>
<proteinExistence type="predicted"/>
<evidence type="ECO:0000256" key="2">
    <source>
        <dbReference type="ARBA" id="ARBA00022737"/>
    </source>
</evidence>
<evidence type="ECO:0000259" key="5">
    <source>
        <dbReference type="PROSITE" id="PS50835"/>
    </source>
</evidence>
<dbReference type="InterPro" id="IPR051170">
    <property type="entry name" value="Neural/epithelial_adhesion"/>
</dbReference>
<dbReference type="SMART" id="SM00409">
    <property type="entry name" value="IG"/>
    <property type="match status" value="2"/>
</dbReference>
<keyword evidence="3" id="KW-1015">Disulfide bond</keyword>
<dbReference type="OrthoDB" id="10012075at2759"/>
<keyword evidence="1" id="KW-0732">Signal</keyword>
<sequence length="624" mass="72602">MCWSPNYIIASLIDIVPPDIISDDTSADVAVQELENATLTCRATGHPAPRITWRREDHEPILLKKPNARDFIKAATVYIKLEFLFHSIKKRMTPRKRKTFLSSTFRWFHLKAFHLFISRSGAGEEKNSMWRGRRGNKERKKRDICEMRIQEKRMREQQRDNKRFKKREKLKSVLDRGREQEQDGECLLLCIKMVFIFDSVESYTGKLLNLWRVDRRQMGAFLCIASNDVPPAVSKRITLSVNCENPAHALFNTLNCRLPFVSIEYGLTLKQCFAFVRERRMISSARSNAHGKLLFALKCFEPNVAPTVKVPNQLLGAPLGTDVKLKCHVEAYPNTINYWLKNRGEMLLDGPKYTIREEKLSYKVSMWLTIRQFSRSDIGTYNCVSTNSLGKSEGTLRLYGSIEKRHRHLQLREHQLAGEERGDAQALRIEKRHRHLQLREHQLAGEERGDAQALRDIATYNCVSIDSLGKSESMLRVYGSIKKRHRHLQLREHRLAGKEREDAQALRYNWVSNNALRKSEERRCRLHLRSRGRRDIDTYNCVIINLLKNIEERLNSFKTDQLDWSNLDQSNQNGTDLKICSRSEALPSGQLCYFLTSILEPYRNGRRYLVPVSDYHQRSAALPS</sequence>
<name>A0A4C1UCQ7_EUMVA</name>
<dbReference type="EMBL" id="BGZK01000159">
    <property type="protein sequence ID" value="GBP24231.1"/>
    <property type="molecule type" value="Genomic_DNA"/>
</dbReference>
<dbReference type="SUPFAM" id="SSF48726">
    <property type="entry name" value="Immunoglobulin"/>
    <property type="match status" value="2"/>
</dbReference>
<dbReference type="Pfam" id="PF07679">
    <property type="entry name" value="I-set"/>
    <property type="match status" value="1"/>
</dbReference>
<dbReference type="Proteomes" id="UP000299102">
    <property type="component" value="Unassembled WGS sequence"/>
</dbReference>
<protein>
    <submittedName>
        <fullName evidence="6">Hemicentin-1</fullName>
    </submittedName>
</protein>
<keyword evidence="2" id="KW-0677">Repeat</keyword>
<dbReference type="InterPro" id="IPR003599">
    <property type="entry name" value="Ig_sub"/>
</dbReference>
<dbReference type="STRING" id="151549.A0A4C1UCQ7"/>
<dbReference type="InterPro" id="IPR003598">
    <property type="entry name" value="Ig_sub2"/>
</dbReference>
<feature type="domain" description="Ig-like" evidence="5">
    <location>
        <begin position="302"/>
        <end position="397"/>
    </location>
</feature>
<dbReference type="InterPro" id="IPR036179">
    <property type="entry name" value="Ig-like_dom_sf"/>
</dbReference>
<dbReference type="SMART" id="SM00408">
    <property type="entry name" value="IGc2"/>
    <property type="match status" value="2"/>
</dbReference>
<evidence type="ECO:0000256" key="4">
    <source>
        <dbReference type="ARBA" id="ARBA00023319"/>
    </source>
</evidence>
<dbReference type="Pfam" id="PF13927">
    <property type="entry name" value="Ig_3"/>
    <property type="match status" value="1"/>
</dbReference>
<feature type="domain" description="Ig-like" evidence="5">
    <location>
        <begin position="18"/>
        <end position="56"/>
    </location>
</feature>
<dbReference type="InterPro" id="IPR013098">
    <property type="entry name" value="Ig_I-set"/>
</dbReference>
<evidence type="ECO:0000256" key="1">
    <source>
        <dbReference type="ARBA" id="ARBA00022729"/>
    </source>
</evidence>
<evidence type="ECO:0000313" key="7">
    <source>
        <dbReference type="Proteomes" id="UP000299102"/>
    </source>
</evidence>
<organism evidence="6 7">
    <name type="scientific">Eumeta variegata</name>
    <name type="common">Bagworm moth</name>
    <name type="synonym">Eumeta japonica</name>
    <dbReference type="NCBI Taxonomy" id="151549"/>
    <lineage>
        <taxon>Eukaryota</taxon>
        <taxon>Metazoa</taxon>
        <taxon>Ecdysozoa</taxon>
        <taxon>Arthropoda</taxon>
        <taxon>Hexapoda</taxon>
        <taxon>Insecta</taxon>
        <taxon>Pterygota</taxon>
        <taxon>Neoptera</taxon>
        <taxon>Endopterygota</taxon>
        <taxon>Lepidoptera</taxon>
        <taxon>Glossata</taxon>
        <taxon>Ditrysia</taxon>
        <taxon>Tineoidea</taxon>
        <taxon>Psychidae</taxon>
        <taxon>Oiketicinae</taxon>
        <taxon>Eumeta</taxon>
    </lineage>
</organism>
<evidence type="ECO:0000256" key="3">
    <source>
        <dbReference type="ARBA" id="ARBA00023157"/>
    </source>
</evidence>
<dbReference type="Gene3D" id="2.60.40.10">
    <property type="entry name" value="Immunoglobulins"/>
    <property type="match status" value="2"/>
</dbReference>
<evidence type="ECO:0000313" key="6">
    <source>
        <dbReference type="EMBL" id="GBP24231.1"/>
    </source>
</evidence>
<dbReference type="PANTHER" id="PTHR12231">
    <property type="entry name" value="CTX-RELATED TYPE I TRANSMEMBRANE PROTEIN"/>
    <property type="match status" value="1"/>
</dbReference>
<dbReference type="CDD" id="cd00096">
    <property type="entry name" value="Ig"/>
    <property type="match status" value="1"/>
</dbReference>
<reference evidence="6 7" key="1">
    <citation type="journal article" date="2019" name="Commun. Biol.">
        <title>The bagworm genome reveals a unique fibroin gene that provides high tensile strength.</title>
        <authorList>
            <person name="Kono N."/>
            <person name="Nakamura H."/>
            <person name="Ohtoshi R."/>
            <person name="Tomita M."/>
            <person name="Numata K."/>
            <person name="Arakawa K."/>
        </authorList>
    </citation>
    <scope>NUCLEOTIDE SEQUENCE [LARGE SCALE GENOMIC DNA]</scope>
</reference>
<dbReference type="GO" id="GO:0043005">
    <property type="term" value="C:neuron projection"/>
    <property type="evidence" value="ECO:0007669"/>
    <property type="project" value="TreeGrafter"/>
</dbReference>
<keyword evidence="7" id="KW-1185">Reference proteome</keyword>